<evidence type="ECO:0000256" key="3">
    <source>
        <dbReference type="ARBA" id="ARBA00022692"/>
    </source>
</evidence>
<dbReference type="SUPFAM" id="SSF81340">
    <property type="entry name" value="Clc chloride channel"/>
    <property type="match status" value="1"/>
</dbReference>
<dbReference type="InterPro" id="IPR014743">
    <property type="entry name" value="Cl-channel_core"/>
</dbReference>
<evidence type="ECO:0000313" key="12">
    <source>
        <dbReference type="Proteomes" id="UP000002274"/>
    </source>
</evidence>
<keyword evidence="8" id="KW-0868">Chloride</keyword>
<evidence type="ECO:0000256" key="7">
    <source>
        <dbReference type="ARBA" id="ARBA00023173"/>
    </source>
</evidence>
<dbReference type="EMBL" id="CP000554">
    <property type="protein sequence ID" value="ABM78197.1"/>
    <property type="molecule type" value="Genomic_DNA"/>
</dbReference>
<feature type="transmembrane region" description="Helical" evidence="10">
    <location>
        <begin position="248"/>
        <end position="265"/>
    </location>
</feature>
<dbReference type="BioCyc" id="PMAR59922:G1G80-1254-MONOMER"/>
<evidence type="ECO:0000256" key="10">
    <source>
        <dbReference type="SAM" id="Phobius"/>
    </source>
</evidence>
<dbReference type="AlphaFoldDB" id="A2C9N7"/>
<dbReference type="PANTHER" id="PTHR43427">
    <property type="entry name" value="CHLORIDE CHANNEL PROTEIN CLC-E"/>
    <property type="match status" value="1"/>
</dbReference>
<accession>A2C9N7</accession>
<dbReference type="RefSeq" id="WP_011826094.1">
    <property type="nucleotide sequence ID" value="NC_008820.1"/>
</dbReference>
<dbReference type="STRING" id="59922.P9303_14511"/>
<dbReference type="Pfam" id="PF00654">
    <property type="entry name" value="Voltage_CLC"/>
    <property type="match status" value="1"/>
</dbReference>
<feature type="transmembrane region" description="Helical" evidence="10">
    <location>
        <begin position="285"/>
        <end position="303"/>
    </location>
</feature>
<feature type="transmembrane region" description="Helical" evidence="10">
    <location>
        <begin position="26"/>
        <end position="49"/>
    </location>
</feature>
<dbReference type="Proteomes" id="UP000002274">
    <property type="component" value="Chromosome"/>
</dbReference>
<evidence type="ECO:0000256" key="1">
    <source>
        <dbReference type="ARBA" id="ARBA00004141"/>
    </source>
</evidence>
<evidence type="ECO:0000256" key="9">
    <source>
        <dbReference type="ARBA" id="ARBA00023303"/>
    </source>
</evidence>
<name>A2C9N7_PROM3</name>
<evidence type="ECO:0000256" key="2">
    <source>
        <dbReference type="ARBA" id="ARBA00022448"/>
    </source>
</evidence>
<organism evidence="11 12">
    <name type="scientific">Prochlorococcus marinus (strain MIT 9303)</name>
    <dbReference type="NCBI Taxonomy" id="59922"/>
    <lineage>
        <taxon>Bacteria</taxon>
        <taxon>Bacillati</taxon>
        <taxon>Cyanobacteriota</taxon>
        <taxon>Cyanophyceae</taxon>
        <taxon>Synechococcales</taxon>
        <taxon>Prochlorococcaceae</taxon>
        <taxon>Prochlorococcus</taxon>
    </lineage>
</organism>
<keyword evidence="5" id="KW-0406">Ion transport</keyword>
<sequence length="455" mass="48186">MSFDLRRLDQLIPGVIGRKQSEIIQLFQHLLCLLIIGLLIGLACLPLNLIDGIQKSLFQQLPATAGGAWRPIGLILALLPIGVMPILLLLQRGPWRDAAGSGIPQTMNALEDHSQLAPALAAPRTIQRGLLWTIATVALFPLGREGPVVHVGAAVARAIHKRFKRWLPSLNERQIVAIGGGAGLAGGFNTPLLAPIFMIEELTTEYSLTLIWPALVIGISAAWFSSIGGEPIFGLGMINVMAPESEQLLIAIPIGILAGLVGGFFNRGLVWCSSFLEPWVRQRPIRTGLLLGISLSALALASWGTSTGDGEGLLQLLIQEGMPNHFPEGGSISQGLTSIWIILVRVLAPMIALSPGVPGGLIDPSLAFGGLLGYTFCALIGSSTHLGLALGMAAGLAGATQLPLVSIVFAWRLVGDQQLVAGVVLCSVLAAYIGRLVARKPVYHALAELQRPNRF</sequence>
<dbReference type="CDD" id="cd01034">
    <property type="entry name" value="EriC_like"/>
    <property type="match status" value="1"/>
</dbReference>
<dbReference type="HOGENOM" id="CLU_591749_0_0_3"/>
<evidence type="ECO:0000313" key="11">
    <source>
        <dbReference type="EMBL" id="ABM78197.1"/>
    </source>
</evidence>
<dbReference type="GO" id="GO:0034707">
    <property type="term" value="C:chloride channel complex"/>
    <property type="evidence" value="ECO:0007669"/>
    <property type="project" value="UniProtKB-KW"/>
</dbReference>
<feature type="transmembrane region" description="Helical" evidence="10">
    <location>
        <begin position="388"/>
        <end position="413"/>
    </location>
</feature>
<dbReference type="PANTHER" id="PTHR43427:SF6">
    <property type="entry name" value="CHLORIDE CHANNEL PROTEIN CLC-E"/>
    <property type="match status" value="1"/>
</dbReference>
<evidence type="ECO:0000256" key="4">
    <source>
        <dbReference type="ARBA" id="ARBA00022989"/>
    </source>
</evidence>
<feature type="transmembrane region" description="Helical" evidence="10">
    <location>
        <begin position="335"/>
        <end position="353"/>
    </location>
</feature>
<feature type="transmembrane region" description="Helical" evidence="10">
    <location>
        <begin position="419"/>
        <end position="438"/>
    </location>
</feature>
<keyword evidence="2" id="KW-0813">Transport</keyword>
<gene>
    <name evidence="11" type="ordered locus">P9303_14511</name>
</gene>
<feature type="transmembrane region" description="Helical" evidence="10">
    <location>
        <begin position="365"/>
        <end position="381"/>
    </location>
</feature>
<dbReference type="InterPro" id="IPR001807">
    <property type="entry name" value="ClC"/>
</dbReference>
<dbReference type="KEGG" id="pmf:P9303_14511"/>
<reference evidence="11 12" key="1">
    <citation type="journal article" date="2007" name="PLoS Genet.">
        <title>Patterns and implications of gene gain and loss in the evolution of Prochlorococcus.</title>
        <authorList>
            <person name="Kettler G.C."/>
            <person name="Martiny A.C."/>
            <person name="Huang K."/>
            <person name="Zucker J."/>
            <person name="Coleman M.L."/>
            <person name="Rodrigue S."/>
            <person name="Chen F."/>
            <person name="Lapidus A."/>
            <person name="Ferriera S."/>
            <person name="Johnson J."/>
            <person name="Steglich C."/>
            <person name="Church G.M."/>
            <person name="Richardson P."/>
            <person name="Chisholm S.W."/>
        </authorList>
    </citation>
    <scope>NUCLEOTIDE SEQUENCE [LARGE SCALE GENOMIC DNA]</scope>
    <source>
        <strain evidence="11 12">MIT 9303</strain>
    </source>
</reference>
<keyword evidence="7" id="KW-0869">Chloride channel</keyword>
<keyword evidence="3 10" id="KW-0812">Transmembrane</keyword>
<evidence type="ECO:0000256" key="6">
    <source>
        <dbReference type="ARBA" id="ARBA00023136"/>
    </source>
</evidence>
<feature type="transmembrane region" description="Helical" evidence="10">
    <location>
        <begin position="210"/>
        <end position="236"/>
    </location>
</feature>
<keyword evidence="6 10" id="KW-0472">Membrane</keyword>
<keyword evidence="9" id="KW-0407">Ion channel</keyword>
<dbReference type="GO" id="GO:0005254">
    <property type="term" value="F:chloride channel activity"/>
    <property type="evidence" value="ECO:0007669"/>
    <property type="project" value="UniProtKB-KW"/>
</dbReference>
<protein>
    <submittedName>
        <fullName evidence="11">Possible chloride channel</fullName>
    </submittedName>
</protein>
<dbReference type="InterPro" id="IPR050368">
    <property type="entry name" value="ClC-type_chloride_channel"/>
</dbReference>
<feature type="transmembrane region" description="Helical" evidence="10">
    <location>
        <begin position="69"/>
        <end position="90"/>
    </location>
</feature>
<keyword evidence="4 10" id="KW-1133">Transmembrane helix</keyword>
<evidence type="ECO:0000256" key="8">
    <source>
        <dbReference type="ARBA" id="ARBA00023214"/>
    </source>
</evidence>
<dbReference type="Gene3D" id="1.10.3080.10">
    <property type="entry name" value="Clc chloride channel"/>
    <property type="match status" value="1"/>
</dbReference>
<dbReference type="PRINTS" id="PR00762">
    <property type="entry name" value="CLCHANNEL"/>
</dbReference>
<comment type="subcellular location">
    <subcellularLocation>
        <location evidence="1">Membrane</location>
        <topology evidence="1">Multi-pass membrane protein</topology>
    </subcellularLocation>
</comment>
<evidence type="ECO:0000256" key="5">
    <source>
        <dbReference type="ARBA" id="ARBA00023065"/>
    </source>
</evidence>
<proteinExistence type="predicted"/>